<keyword evidence="2" id="KW-1133">Transmembrane helix</keyword>
<accession>A0ABY7GEI6</accession>
<proteinExistence type="predicted"/>
<feature type="compositionally biased region" description="Polar residues" evidence="1">
    <location>
        <begin position="284"/>
        <end position="304"/>
    </location>
</feature>
<feature type="transmembrane region" description="Helical" evidence="2">
    <location>
        <begin position="28"/>
        <end position="52"/>
    </location>
</feature>
<evidence type="ECO:0000313" key="4">
    <source>
        <dbReference type="Proteomes" id="UP001164746"/>
    </source>
</evidence>
<feature type="compositionally biased region" description="Polar residues" evidence="1">
    <location>
        <begin position="177"/>
        <end position="187"/>
    </location>
</feature>
<evidence type="ECO:0000313" key="3">
    <source>
        <dbReference type="EMBL" id="WAR29606.1"/>
    </source>
</evidence>
<dbReference type="Proteomes" id="UP001164746">
    <property type="component" value="Chromosome 16"/>
</dbReference>
<keyword evidence="2" id="KW-0812">Transmembrane</keyword>
<organism evidence="3 4">
    <name type="scientific">Mya arenaria</name>
    <name type="common">Soft-shell clam</name>
    <dbReference type="NCBI Taxonomy" id="6604"/>
    <lineage>
        <taxon>Eukaryota</taxon>
        <taxon>Metazoa</taxon>
        <taxon>Spiralia</taxon>
        <taxon>Lophotrochozoa</taxon>
        <taxon>Mollusca</taxon>
        <taxon>Bivalvia</taxon>
        <taxon>Autobranchia</taxon>
        <taxon>Heteroconchia</taxon>
        <taxon>Euheterodonta</taxon>
        <taxon>Imparidentia</taxon>
        <taxon>Neoheterodontei</taxon>
        <taxon>Myida</taxon>
        <taxon>Myoidea</taxon>
        <taxon>Myidae</taxon>
        <taxon>Mya</taxon>
    </lineage>
</organism>
<sequence>MTTTGQLDHPSPTPGVSPESAEDGGVRIVLIVLWVAGGVLLLSLCALLVCIIRSHIKEQRSTGMRAGTSGLAAPQQGSVNPTFSNYDEIWTWIPIVTEHSGNCQSQINPGQRNIDMTRRNTELVNNLRLPTYSEAVNGNGNVNRPLVSQVRMTSHITSGQQTSRSGAAGHQHLPSFVPSTGTSNNNRDVPVRHGETCVNIPIQGTSTSATSGPSTSQVIFRPTNTSTSRNNTTPDDIPVSRSSLHAHVTNISVTPSSVSALQQARALVEGAGSREPYKPLPSAPSLQQTEPENSRVSSSARPRNQLTSYIAQRTHSPRDSQTANNCVTDVHHAERRQPGVCIQNGPNENRESPVYSGHLRQDSYIMYPHHRRTQNSAGFRHSSGSVFNYFCSNGSRFTVQDITDGVHPSPYTLPEMTSTLVPSSGSLRSSMETQYF</sequence>
<gene>
    <name evidence="3" type="ORF">MAR_003174</name>
</gene>
<feature type="region of interest" description="Disordered" evidence="1">
    <location>
        <begin position="203"/>
        <end position="237"/>
    </location>
</feature>
<name>A0ABY7GEI6_MYAAR</name>
<reference evidence="3" key="1">
    <citation type="submission" date="2022-11" db="EMBL/GenBank/DDBJ databases">
        <title>Centuries of genome instability and evolution in soft-shell clam transmissible cancer (bioRxiv).</title>
        <authorList>
            <person name="Hart S.F.M."/>
            <person name="Yonemitsu M.A."/>
            <person name="Giersch R.M."/>
            <person name="Beal B.F."/>
            <person name="Arriagada G."/>
            <person name="Davis B.W."/>
            <person name="Ostrander E.A."/>
            <person name="Goff S.P."/>
            <person name="Metzger M.J."/>
        </authorList>
    </citation>
    <scope>NUCLEOTIDE SEQUENCE</scope>
    <source>
        <strain evidence="3">MELC-2E11</strain>
        <tissue evidence="3">Siphon/mantle</tissue>
    </source>
</reference>
<evidence type="ECO:0000256" key="1">
    <source>
        <dbReference type="SAM" id="MobiDB-lite"/>
    </source>
</evidence>
<feature type="compositionally biased region" description="Low complexity" evidence="1">
    <location>
        <begin position="204"/>
        <end position="234"/>
    </location>
</feature>
<feature type="region of interest" description="Disordered" evidence="1">
    <location>
        <begin position="264"/>
        <end position="304"/>
    </location>
</feature>
<keyword evidence="4" id="KW-1185">Reference proteome</keyword>
<feature type="region of interest" description="Disordered" evidence="1">
    <location>
        <begin position="1"/>
        <end position="21"/>
    </location>
</feature>
<dbReference type="EMBL" id="CP111027">
    <property type="protein sequence ID" value="WAR29606.1"/>
    <property type="molecule type" value="Genomic_DNA"/>
</dbReference>
<keyword evidence="2" id="KW-0472">Membrane</keyword>
<feature type="compositionally biased region" description="Polar residues" evidence="1">
    <location>
        <begin position="156"/>
        <end position="165"/>
    </location>
</feature>
<evidence type="ECO:0000256" key="2">
    <source>
        <dbReference type="SAM" id="Phobius"/>
    </source>
</evidence>
<protein>
    <submittedName>
        <fullName evidence="3">Uncharacterized protein</fullName>
    </submittedName>
</protein>
<feature type="region of interest" description="Disordered" evidence="1">
    <location>
        <begin position="156"/>
        <end position="188"/>
    </location>
</feature>